<evidence type="ECO:0000313" key="2">
    <source>
        <dbReference type="Proteomes" id="UP001175271"/>
    </source>
</evidence>
<comment type="caution">
    <text evidence="1">The sequence shown here is derived from an EMBL/GenBank/DDBJ whole genome shotgun (WGS) entry which is preliminary data.</text>
</comment>
<reference evidence="1" key="1">
    <citation type="submission" date="2023-06" db="EMBL/GenBank/DDBJ databases">
        <title>Genomic analysis of the entomopathogenic nematode Steinernema hermaphroditum.</title>
        <authorList>
            <person name="Schwarz E.M."/>
            <person name="Heppert J.K."/>
            <person name="Baniya A."/>
            <person name="Schwartz H.T."/>
            <person name="Tan C.-H."/>
            <person name="Antoshechkin I."/>
            <person name="Sternberg P.W."/>
            <person name="Goodrich-Blair H."/>
            <person name="Dillman A.R."/>
        </authorList>
    </citation>
    <scope>NUCLEOTIDE SEQUENCE</scope>
    <source>
        <strain evidence="1">PS9179</strain>
        <tissue evidence="1">Whole animal</tissue>
    </source>
</reference>
<evidence type="ECO:0008006" key="3">
    <source>
        <dbReference type="Google" id="ProtNLM"/>
    </source>
</evidence>
<protein>
    <recommendedName>
        <fullName evidence="3">CC domain-containing protein</fullName>
    </recommendedName>
</protein>
<keyword evidence="2" id="KW-1185">Reference proteome</keyword>
<accession>A0AA39H6N7</accession>
<name>A0AA39H6N7_9BILA</name>
<dbReference type="EMBL" id="JAUCMV010000005">
    <property type="protein sequence ID" value="KAK0400240.1"/>
    <property type="molecule type" value="Genomic_DNA"/>
</dbReference>
<dbReference type="AlphaFoldDB" id="A0AA39H6N7"/>
<sequence length="156" mass="17131">MFALTTVGPLKDRTRVTSSLTDHCLKRSATPCEISQENTMSVLLVRSFICVAVCFTFFELFTAGRDFPESDAVGPCILGRCQPNHICHNHQCFPKLREQNAVVGNCVNGLCPYGYKCSDTGCVKGVSEPKKAIGPCINNMCPNGFTCNESDYQCYP</sequence>
<organism evidence="1 2">
    <name type="scientific">Steinernema hermaphroditum</name>
    <dbReference type="NCBI Taxonomy" id="289476"/>
    <lineage>
        <taxon>Eukaryota</taxon>
        <taxon>Metazoa</taxon>
        <taxon>Ecdysozoa</taxon>
        <taxon>Nematoda</taxon>
        <taxon>Chromadorea</taxon>
        <taxon>Rhabditida</taxon>
        <taxon>Tylenchina</taxon>
        <taxon>Panagrolaimomorpha</taxon>
        <taxon>Strongyloidoidea</taxon>
        <taxon>Steinernematidae</taxon>
        <taxon>Steinernema</taxon>
    </lineage>
</organism>
<dbReference type="Proteomes" id="UP001175271">
    <property type="component" value="Unassembled WGS sequence"/>
</dbReference>
<proteinExistence type="predicted"/>
<evidence type="ECO:0000313" key="1">
    <source>
        <dbReference type="EMBL" id="KAK0400240.1"/>
    </source>
</evidence>
<gene>
    <name evidence="1" type="ORF">QR680_003416</name>
</gene>